<protein>
    <submittedName>
        <fullName evidence="1">Uncharacterized protein</fullName>
    </submittedName>
</protein>
<organism evidence="1 2">
    <name type="scientific">Portunus trituberculatus</name>
    <name type="common">Swimming crab</name>
    <name type="synonym">Neptunus trituberculatus</name>
    <dbReference type="NCBI Taxonomy" id="210409"/>
    <lineage>
        <taxon>Eukaryota</taxon>
        <taxon>Metazoa</taxon>
        <taxon>Ecdysozoa</taxon>
        <taxon>Arthropoda</taxon>
        <taxon>Crustacea</taxon>
        <taxon>Multicrustacea</taxon>
        <taxon>Malacostraca</taxon>
        <taxon>Eumalacostraca</taxon>
        <taxon>Eucarida</taxon>
        <taxon>Decapoda</taxon>
        <taxon>Pleocyemata</taxon>
        <taxon>Brachyura</taxon>
        <taxon>Eubrachyura</taxon>
        <taxon>Portunoidea</taxon>
        <taxon>Portunidae</taxon>
        <taxon>Portuninae</taxon>
        <taxon>Portunus</taxon>
    </lineage>
</organism>
<proteinExistence type="predicted"/>
<keyword evidence="2" id="KW-1185">Reference proteome</keyword>
<sequence length="71" mass="8007">MENKTVLLIFKSEFYNPVSDSQQGRANPEADGEGIEGKRGVQRVLIDYTARVLNPRYLHHFNALLCLCGRG</sequence>
<name>A0A5B7D648_PORTR</name>
<gene>
    <name evidence="1" type="ORF">E2C01_009574</name>
</gene>
<reference evidence="1 2" key="1">
    <citation type="submission" date="2019-05" db="EMBL/GenBank/DDBJ databases">
        <title>Another draft genome of Portunus trituberculatus and its Hox gene families provides insights of decapod evolution.</title>
        <authorList>
            <person name="Jeong J.-H."/>
            <person name="Song I."/>
            <person name="Kim S."/>
            <person name="Choi T."/>
            <person name="Kim D."/>
            <person name="Ryu S."/>
            <person name="Kim W."/>
        </authorList>
    </citation>
    <scope>NUCLEOTIDE SEQUENCE [LARGE SCALE GENOMIC DNA]</scope>
    <source>
        <tissue evidence="1">Muscle</tissue>
    </source>
</reference>
<comment type="caution">
    <text evidence="1">The sequence shown here is derived from an EMBL/GenBank/DDBJ whole genome shotgun (WGS) entry which is preliminary data.</text>
</comment>
<accession>A0A5B7D648</accession>
<dbReference type="AlphaFoldDB" id="A0A5B7D648"/>
<evidence type="ECO:0000313" key="1">
    <source>
        <dbReference type="EMBL" id="MPC16740.1"/>
    </source>
</evidence>
<dbReference type="EMBL" id="VSRR010000532">
    <property type="protein sequence ID" value="MPC16740.1"/>
    <property type="molecule type" value="Genomic_DNA"/>
</dbReference>
<evidence type="ECO:0000313" key="2">
    <source>
        <dbReference type="Proteomes" id="UP000324222"/>
    </source>
</evidence>
<dbReference type="Proteomes" id="UP000324222">
    <property type="component" value="Unassembled WGS sequence"/>
</dbReference>